<sequence length="1091" mass="122045">MDHDLKDTAEHPKKLWHETLPRRYTGAEGEEAHEKKRVPALAYQVGNTIVVEDEDGEVVKKYDIPQDAMKHGGEKTPIIDKTRQRLARMGTYLGMSHGEAHAAAGQADVIGESSQGAAKPQSRNDTEAKTQEARRKTTRAFTAIGNSFGAVDHGTFDDAEFRRGSIKTILEELDYKNQDPQELGRVSSILPHLLQAFASKAGYGSSSEAFLSILNFINTRRTQIARSFLEQVLPTEEFEDEDDTDDENVKTDSGHITAASIRQWQEGLELAIEPEDVELTSPYIDPDEDDEPDETELPSYRKLVVGTPEFDWLIGNIRKELVLQTAPNSAVEAISGRIRACIRSMRRFRHISRRQQPEACQALFEVDCDILGFSRSQNYEVQSREAIGTAVTLTGTIIDAQACTCAQYMRQTWPTTGIATLELLEHLVAASGAACELKWLDGTHLKAWAHEKKITVEATGVGESIAEVGEQLSWLGSTLRPSPHETGVALCTPVVHVRASKQKLPMRPADDRFTRPFVPDVFCQLGFTFSENTALPELVQGRCWQSMFRNQIVVEGFPTPRRNRPNTGLEIPLDVMARLVDTQRIDFFNGKFFLKGFSSMLVPTAQFGDLVLWHHLYNKNGDRISYLDADMDHLRDLNWSQLEQARHVVGWSSEIRCFAGAADAELNIGRSRLPATGAGCVLDKVSISGGKFVTGSASISIGVRDKPIHISRNGYVSRLQWISQRYVVFWDVQAKRGWLVNGTNALLHIVRASIHHNRTDEFGSLFEFLLDPESIKEADITHTTKSAIDVLTDHDNMVLRLYPDKPQQDIKMVHKQVAGDAQDPPPEAVTEDKSAFYRFQDRVDEIYNVLEKIIDQQIDAAGQSGMKLSAKARKHLEGWDFKDLATSKDPVYPRVAKLSAMGYGWVDFTRAIQAITLFGKGFGELIQPEGSSTQCKKWSRVPEGRYYLAAAVSDMRKIMELDGDPDANPMRVCESLIWYNPVTPFGPPCSCERDPSPSTVHPDPVQVLFPSRMRALLPRMPPIKLGDQGGVIFGHNLNYPEWHYGDRGEPVRGEMPISDEAEDAALDPHDSGSTDVDYRRFSPDLEQCLFI</sequence>
<feature type="compositionally biased region" description="Basic and acidic residues" evidence="1">
    <location>
        <begin position="122"/>
        <end position="135"/>
    </location>
</feature>
<evidence type="ECO:0000259" key="2">
    <source>
        <dbReference type="Pfam" id="PF08619"/>
    </source>
</evidence>
<feature type="compositionally biased region" description="Basic and acidic residues" evidence="1">
    <location>
        <begin position="1"/>
        <end position="21"/>
    </location>
</feature>
<comment type="caution">
    <text evidence="3">The sequence shown here is derived from an EMBL/GenBank/DDBJ whole genome shotgun (WGS) entry which is preliminary data.</text>
</comment>
<accession>A0ABR3TBR5</accession>
<evidence type="ECO:0000313" key="4">
    <source>
        <dbReference type="Proteomes" id="UP001521184"/>
    </source>
</evidence>
<protein>
    <recommendedName>
        <fullName evidence="2">Alkali metal cation/H+ antiporter Nha1 C-terminal domain-containing protein</fullName>
    </recommendedName>
</protein>
<feature type="region of interest" description="Disordered" evidence="1">
    <location>
        <begin position="103"/>
        <end position="135"/>
    </location>
</feature>
<dbReference type="Pfam" id="PF08619">
    <property type="entry name" value="Nha1_C"/>
    <property type="match status" value="1"/>
</dbReference>
<gene>
    <name evidence="3" type="ORF">SLS58_009535</name>
</gene>
<feature type="region of interest" description="Disordered" evidence="1">
    <location>
        <begin position="1"/>
        <end position="33"/>
    </location>
</feature>
<dbReference type="Proteomes" id="UP001521184">
    <property type="component" value="Unassembled WGS sequence"/>
</dbReference>
<dbReference type="InterPro" id="IPR013928">
    <property type="entry name" value="Cation/H_antiporter_C"/>
</dbReference>
<name>A0ABR3TBR5_9PEZI</name>
<reference evidence="3 4" key="1">
    <citation type="journal article" date="2023" name="Plant Dis.">
        <title>First Report of Diplodia intermedia Causing Canker and Dieback Diseases on Apple Trees in Canada.</title>
        <authorList>
            <person name="Ellouze W."/>
            <person name="Ilyukhin E."/>
            <person name="Sulman M."/>
            <person name="Ali S."/>
        </authorList>
    </citation>
    <scope>NUCLEOTIDE SEQUENCE [LARGE SCALE GENOMIC DNA]</scope>
    <source>
        <strain evidence="3 4">M45-28</strain>
    </source>
</reference>
<keyword evidence="4" id="KW-1185">Reference proteome</keyword>
<dbReference type="EMBL" id="JAKEKT020000094">
    <property type="protein sequence ID" value="KAL1637009.1"/>
    <property type="molecule type" value="Genomic_DNA"/>
</dbReference>
<proteinExistence type="predicted"/>
<feature type="domain" description="Alkali metal cation/H+ antiporter Nha1 C-terminal" evidence="2">
    <location>
        <begin position="28"/>
        <end position="263"/>
    </location>
</feature>
<evidence type="ECO:0000313" key="3">
    <source>
        <dbReference type="EMBL" id="KAL1637009.1"/>
    </source>
</evidence>
<evidence type="ECO:0000256" key="1">
    <source>
        <dbReference type="SAM" id="MobiDB-lite"/>
    </source>
</evidence>
<organism evidence="3 4">
    <name type="scientific">Diplodia intermedia</name>
    <dbReference type="NCBI Taxonomy" id="856260"/>
    <lineage>
        <taxon>Eukaryota</taxon>
        <taxon>Fungi</taxon>
        <taxon>Dikarya</taxon>
        <taxon>Ascomycota</taxon>
        <taxon>Pezizomycotina</taxon>
        <taxon>Dothideomycetes</taxon>
        <taxon>Dothideomycetes incertae sedis</taxon>
        <taxon>Botryosphaeriales</taxon>
        <taxon>Botryosphaeriaceae</taxon>
        <taxon>Diplodia</taxon>
    </lineage>
</organism>